<dbReference type="AlphaFoldDB" id="A0A9D1M3R3"/>
<keyword evidence="1" id="KW-0472">Membrane</keyword>
<proteinExistence type="predicted"/>
<feature type="transmembrane region" description="Helical" evidence="1">
    <location>
        <begin position="46"/>
        <end position="71"/>
    </location>
</feature>
<protein>
    <submittedName>
        <fullName evidence="2">Uncharacterized protein</fullName>
    </submittedName>
</protein>
<name>A0A9D1M3R3_9PROT</name>
<dbReference type="EMBL" id="DVNC01000022">
    <property type="protein sequence ID" value="HIU53043.1"/>
    <property type="molecule type" value="Genomic_DNA"/>
</dbReference>
<organism evidence="2 3">
    <name type="scientific">Candidatus Scatocola faecipullorum</name>
    <dbReference type="NCBI Taxonomy" id="2840917"/>
    <lineage>
        <taxon>Bacteria</taxon>
        <taxon>Pseudomonadati</taxon>
        <taxon>Pseudomonadota</taxon>
        <taxon>Alphaproteobacteria</taxon>
        <taxon>Rhodospirillales</taxon>
        <taxon>Rhodospirillaceae</taxon>
        <taxon>Rhodospirillaceae incertae sedis</taxon>
        <taxon>Candidatus Scatocola</taxon>
    </lineage>
</organism>
<comment type="caution">
    <text evidence="2">The sequence shown here is derived from an EMBL/GenBank/DDBJ whole genome shotgun (WGS) entry which is preliminary data.</text>
</comment>
<evidence type="ECO:0000313" key="2">
    <source>
        <dbReference type="EMBL" id="HIU53043.1"/>
    </source>
</evidence>
<keyword evidence="1" id="KW-1133">Transmembrane helix</keyword>
<gene>
    <name evidence="2" type="ORF">IAD20_03065</name>
</gene>
<reference evidence="2" key="2">
    <citation type="journal article" date="2021" name="PeerJ">
        <title>Extensive microbial diversity within the chicken gut microbiome revealed by metagenomics and culture.</title>
        <authorList>
            <person name="Gilroy R."/>
            <person name="Ravi A."/>
            <person name="Getino M."/>
            <person name="Pursley I."/>
            <person name="Horton D.L."/>
            <person name="Alikhan N.F."/>
            <person name="Baker D."/>
            <person name="Gharbi K."/>
            <person name="Hall N."/>
            <person name="Watson M."/>
            <person name="Adriaenssens E.M."/>
            <person name="Foster-Nyarko E."/>
            <person name="Jarju S."/>
            <person name="Secka A."/>
            <person name="Antonio M."/>
            <person name="Oren A."/>
            <person name="Chaudhuri R.R."/>
            <person name="La Ragione R."/>
            <person name="Hildebrand F."/>
            <person name="Pallen M.J."/>
        </authorList>
    </citation>
    <scope>NUCLEOTIDE SEQUENCE</scope>
    <source>
        <strain evidence="2">ChiW3-316</strain>
    </source>
</reference>
<reference evidence="2" key="1">
    <citation type="submission" date="2020-10" db="EMBL/GenBank/DDBJ databases">
        <authorList>
            <person name="Gilroy R."/>
        </authorList>
    </citation>
    <scope>NUCLEOTIDE SEQUENCE</scope>
    <source>
        <strain evidence="2">ChiW3-316</strain>
    </source>
</reference>
<accession>A0A9D1M3R3</accession>
<feature type="transmembrane region" description="Helical" evidence="1">
    <location>
        <begin position="21"/>
        <end position="40"/>
    </location>
</feature>
<evidence type="ECO:0000256" key="1">
    <source>
        <dbReference type="SAM" id="Phobius"/>
    </source>
</evidence>
<sequence>MDKMYELRCRKRRRMWLLLNLTGRAFEISGTFCLILFFIFNGIPWYLLACMWFIMLGMAVSLLIRGLFYLVMKIASFC</sequence>
<dbReference type="Proteomes" id="UP000824107">
    <property type="component" value="Unassembled WGS sequence"/>
</dbReference>
<keyword evidence="1" id="KW-0812">Transmembrane</keyword>
<evidence type="ECO:0000313" key="3">
    <source>
        <dbReference type="Proteomes" id="UP000824107"/>
    </source>
</evidence>